<organism evidence="2 3">
    <name type="scientific">phage Lak_Megaphage_RVC_AP3_GC26</name>
    <dbReference type="NCBI Taxonomy" id="3109225"/>
    <lineage>
        <taxon>Viruses</taxon>
        <taxon>Duplodnaviria</taxon>
        <taxon>Heunggongvirae</taxon>
        <taxon>Uroviricota</taxon>
        <taxon>Caudoviricetes</taxon>
        <taxon>Caudoviricetes code 15 clade</taxon>
    </lineage>
</organism>
<evidence type="ECO:0000313" key="2">
    <source>
        <dbReference type="EMBL" id="WQJ51354.1"/>
    </source>
</evidence>
<sequence length="88" mass="10470">MNNILSFVIMFLQHILYIIEGYLKWLFDIITFKESRLSKKRMIICKKCEHYNHGICDKCGCILKAKTRVDFLLDKEGISIDGCPIRRW</sequence>
<dbReference type="EMBL" id="OR769219">
    <property type="protein sequence ID" value="WQJ51354.1"/>
    <property type="molecule type" value="Genomic_DNA"/>
</dbReference>
<protein>
    <submittedName>
        <fullName evidence="2">Uncharacterized protein</fullName>
    </submittedName>
</protein>
<keyword evidence="1" id="KW-0472">Membrane</keyword>
<name>A0ABZ0Z2Y5_9CAUD</name>
<evidence type="ECO:0000256" key="1">
    <source>
        <dbReference type="SAM" id="Phobius"/>
    </source>
</evidence>
<reference evidence="2 3" key="1">
    <citation type="submission" date="2023-11" db="EMBL/GenBank/DDBJ databases">
        <authorList>
            <person name="Cook R."/>
            <person name="Crisci M."/>
            <person name="Pye H."/>
            <person name="Adriaenssens E."/>
            <person name="Santini J."/>
        </authorList>
    </citation>
    <scope>NUCLEOTIDE SEQUENCE [LARGE SCALE GENOMIC DNA]</scope>
    <source>
        <strain evidence="2">Lak_Megaphage_RVC_AP3_GC26</strain>
    </source>
</reference>
<keyword evidence="1" id="KW-1133">Transmembrane helix</keyword>
<feature type="transmembrane region" description="Helical" evidence="1">
    <location>
        <begin position="6"/>
        <end position="32"/>
    </location>
</feature>
<keyword evidence="1" id="KW-0812">Transmembrane</keyword>
<accession>A0ABZ0Z2Y5</accession>
<keyword evidence="3" id="KW-1185">Reference proteome</keyword>
<proteinExistence type="predicted"/>
<evidence type="ECO:0000313" key="3">
    <source>
        <dbReference type="Proteomes" id="UP001348805"/>
    </source>
</evidence>
<dbReference type="Proteomes" id="UP001348805">
    <property type="component" value="Segment"/>
</dbReference>